<dbReference type="EMBL" id="HQ609499">
    <property type="protein sequence ID" value="ADQ55491.1"/>
    <property type="molecule type" value="Genomic_DNA"/>
</dbReference>
<dbReference type="SUPFAM" id="SSF88723">
    <property type="entry name" value="PIN domain-like"/>
    <property type="match status" value="1"/>
</dbReference>
<feature type="domain" description="5'-3' exonuclease alpha-helical arch N-terminal" evidence="1">
    <location>
        <begin position="6"/>
        <end position="110"/>
    </location>
</feature>
<dbReference type="GO" id="GO:0003677">
    <property type="term" value="F:DNA binding"/>
    <property type="evidence" value="ECO:0007669"/>
    <property type="project" value="InterPro"/>
</dbReference>
<accession>G8DB35</accession>
<dbReference type="Gene3D" id="3.40.50.1010">
    <property type="entry name" value="5'-nuclease"/>
    <property type="match status" value="1"/>
</dbReference>
<dbReference type="InterPro" id="IPR038969">
    <property type="entry name" value="FEN"/>
</dbReference>
<sequence length="207" mass="25232">MRKLYYFFKSKHIIFACDSTQYYWRSKYFSEYKKNRKMTTLRKNVRNSIKFFKEKNFKLCIEVPGCEADDIIYCLINYKIHNNIIIVSSDRDFIQLQSTRVRLFNPHTYKFRKIPEKLEYELFIKCIRGDVSDNIPSAYPYVRESLIKEAYYNPSKFFIFMKKKLSDNIAVYKKYQRNRLLIDMKFLPKKYISLIKILIDKLSLIED</sequence>
<dbReference type="Pfam" id="PF02739">
    <property type="entry name" value="5_3_exonuc_N"/>
    <property type="match status" value="1"/>
</dbReference>
<dbReference type="InterPro" id="IPR036279">
    <property type="entry name" value="5-3_exonuclease_C_sf"/>
</dbReference>
<dbReference type="InterPro" id="IPR029060">
    <property type="entry name" value="PIN-like_dom_sf"/>
</dbReference>
<reference evidence="2" key="1">
    <citation type="journal article" date="2011" name="ACS Chem. Biol.">
        <title>Meta-omic Characterization of the Marine Invertebrate Microbial Consortium That Produces the Chemotherapeutic Natural Product ET-743.</title>
        <authorList>
            <person name="Rath C.M."/>
            <person name="Janto B."/>
            <person name="Earl J."/>
            <person name="Ahmed A."/>
            <person name="Hu F.Z."/>
            <person name="Hiller L."/>
            <person name="Dahlgren M."/>
            <person name="Kreft R."/>
            <person name="Yu F."/>
            <person name="Wolff J.J."/>
            <person name="Kweon H.K."/>
            <person name="Christiansen M.A."/>
            <person name="Hakansson K."/>
            <person name="Williams R.M."/>
            <person name="Ehrlich G.D."/>
            <person name="Sherman D.H."/>
        </authorList>
    </citation>
    <scope>NUCLEOTIDE SEQUENCE</scope>
</reference>
<evidence type="ECO:0000259" key="1">
    <source>
        <dbReference type="Pfam" id="PF02739"/>
    </source>
</evidence>
<dbReference type="GO" id="GO:0033567">
    <property type="term" value="P:DNA replication, Okazaki fragment processing"/>
    <property type="evidence" value="ECO:0007669"/>
    <property type="project" value="InterPro"/>
</dbReference>
<dbReference type="PANTHER" id="PTHR42646:SF2">
    <property type="entry name" value="5'-3' EXONUCLEASE FAMILY PROTEIN"/>
    <property type="match status" value="1"/>
</dbReference>
<dbReference type="GO" id="GO:0017108">
    <property type="term" value="F:5'-flap endonuclease activity"/>
    <property type="evidence" value="ECO:0007669"/>
    <property type="project" value="InterPro"/>
</dbReference>
<dbReference type="InterPro" id="IPR020046">
    <property type="entry name" value="5-3_exonucl_a-hlix_arch_N"/>
</dbReference>
<dbReference type="SUPFAM" id="SSF47807">
    <property type="entry name" value="5' to 3' exonuclease, C-terminal subdomain"/>
    <property type="match status" value="1"/>
</dbReference>
<proteinExistence type="predicted"/>
<dbReference type="AlphaFoldDB" id="G8DB35"/>
<evidence type="ECO:0000313" key="2">
    <source>
        <dbReference type="EMBL" id="ADQ55491.1"/>
    </source>
</evidence>
<organism evidence="2">
    <name type="scientific">uncultured organism</name>
    <dbReference type="NCBI Taxonomy" id="155900"/>
    <lineage>
        <taxon>unclassified sequences</taxon>
        <taxon>environmental samples</taxon>
    </lineage>
</organism>
<name>G8DB35_9ZZZZ</name>
<dbReference type="PANTHER" id="PTHR42646">
    <property type="entry name" value="FLAP ENDONUCLEASE XNI"/>
    <property type="match status" value="1"/>
</dbReference>
<protein>
    <submittedName>
        <fullName evidence="2">DNA polymerase I</fullName>
    </submittedName>
</protein>
<gene>
    <name evidence="2" type="primary">polA</name>
    <name evidence="2" type="ORF">ETU_000024</name>
</gene>